<evidence type="ECO:0000256" key="7">
    <source>
        <dbReference type="SAM" id="SignalP"/>
    </source>
</evidence>
<dbReference type="InterPro" id="IPR036116">
    <property type="entry name" value="FN3_sf"/>
</dbReference>
<dbReference type="RefSeq" id="WP_262397011.1">
    <property type="nucleotide sequence ID" value="NZ_JACRTC010000002.1"/>
</dbReference>
<evidence type="ECO:0000256" key="2">
    <source>
        <dbReference type="ARBA" id="ARBA00022525"/>
    </source>
</evidence>
<accession>A0A926ED29</accession>
<protein>
    <submittedName>
        <fullName evidence="10">Fibronectin type III domain-containing protein</fullName>
    </submittedName>
</protein>
<feature type="region of interest" description="Disordered" evidence="5">
    <location>
        <begin position="1438"/>
        <end position="1477"/>
    </location>
</feature>
<keyword evidence="6" id="KW-0472">Membrane</keyword>
<keyword evidence="3 7" id="KW-0732">Signal</keyword>
<keyword evidence="11" id="KW-1185">Reference proteome</keyword>
<feature type="compositionally biased region" description="Low complexity" evidence="5">
    <location>
        <begin position="1461"/>
        <end position="1473"/>
    </location>
</feature>
<dbReference type="Pfam" id="PF18657">
    <property type="entry name" value="YDG"/>
    <property type="match status" value="1"/>
</dbReference>
<dbReference type="SUPFAM" id="SSF49265">
    <property type="entry name" value="Fibronectin type III"/>
    <property type="match status" value="1"/>
</dbReference>
<evidence type="ECO:0000256" key="4">
    <source>
        <dbReference type="ARBA" id="ARBA00023088"/>
    </source>
</evidence>
<dbReference type="Proteomes" id="UP000660861">
    <property type="component" value="Unassembled WGS sequence"/>
</dbReference>
<sequence>MVSIRKKILSVLLSLALIVGVMAPTVVAQGETTTTLTVTSAAPDAKYHIIGEDPIWGAYDYYGKEYDGSAVIDVALTLSGAEAGDTVAATATATLSSANKGDYNTVDLTDITLTGNPDGKYSIADSQAGVTLTEEFTIDPKTFPLIVTAESREYDTSNSVTIASLSFTKPAGYDGTTESLSASDVMFAMLTDGVDQVEGPGITDVGDMQYADLALNSGFNFGNFEPETIAKLSGGKITPSPLSFSVSATAGAAKVLPGVKLTAEVKDVTLSQAILGQLTEEAAVAAELKKATDGLTYQWLRDGTAIEGANTATYTVAEEDRNHEISCKVSASGNYAGDVTSTVFTVSDREMLTGSVAITGTPAVGNTLTAAATLNNSDPTYTWQWYRGNDKIADATNAAYEVTKDDRGQTLRAVVVGTGNFQGGPEGAMAVPAEKPAAPGNIQVDAKSNSCTVTWDAPADDGGSPLTGYEVQFGLPGQSTGYIVGLVNSYDFRDLQPETQYEVRVQVKNAVGSTTSAPVTFTTPKRAMDETTTTVEGLEASYPYTGSQIAPVIVVKDGSTPLTVGTHYDLVYGENKEVGEGTITINFKGAYTGSVIKTFTIVQNAPSLAAPTAKGAVTFDGLALVPGEDFNEAVLSGGTSVSGSVFYVATEANTKPADVPTKNDLPYMAGTYYIWAYFTGDDHNASTWSDASLALTIGKKALDPSVIQWPTTQGGVYDPNKTLADYPLAMNSYGTFAWSNPDTVPTVAVTSYEVTFTPNAYTLQNYNLTGVTTTQNVALAITAAQGSGSVTLEGWTYGDAPKTPVPVSATNGTDGVTYQYKSTAEGAQFTSDVPTDAGEYLLEATFPASGNYQSVTAQTFFTIAKKALTDADIIWPTAQGGAYDPNKTLADYVLNGTSAYGAFAWSNPATVPTVAVTSYSVTFTPNAADEKNYDFTGVTTTQNVDLAITAAQGSGSVTLEGWTYGDAPKTPVPVSATNGTEGVTYQYKSAAEGAQFSDTVPADAGDYVVKASFPASGNYAACMAEANFTIAKKALTDADITWPTAQGGAYDPNKTLADYALDGTSAYGAFAWTNPATVPTVAVTSYSVTFTPSEDAKKNYDFTNVTLTKNVDLSIGTLEGSGSVTLEGWTYGDAPKTPVPVSATNGTDGVTYQYKSAAEGAQFSDTVPTDAGDYVVKASFPAKDGYAACTAEANFTIAVKEITVTPDAGQSKRTGQDDPSFTYTVSPALVGDDSLTGALGRVAGEEPGTYAFTLGTLANGNYRLVLADAVFTITDPQVEVIGKAPAADESLKNDPNKGTIVEGMLNNAAAQAAPTGLAEAAAGNLEITGDTDLFIDVEITDVTLKNGKVESVIFEAAPYWAGEDGVPHLLTNDQLNGGEITFRLPVPAEVTQKYAKVVHYLSNGTTETMYLTIQEENGGKFVVVKTKSFSRFEMSFTNVKPNGSTDKPSIPGGGSDWKWPTGSGSSSDTSGKGNPSTGANDFLAGSIALAAIAGLTTALSIKRKKK</sequence>
<comment type="caution">
    <text evidence="10">The sequence shown here is derived from an EMBL/GenBank/DDBJ whole genome shotgun (WGS) entry which is preliminary data.</text>
</comment>
<dbReference type="EMBL" id="JACRTC010000002">
    <property type="protein sequence ID" value="MBC8569901.1"/>
    <property type="molecule type" value="Genomic_DNA"/>
</dbReference>
<evidence type="ECO:0000256" key="3">
    <source>
        <dbReference type="ARBA" id="ARBA00022729"/>
    </source>
</evidence>
<feature type="chain" id="PRO_5037940219" evidence="7">
    <location>
        <begin position="29"/>
        <end position="1506"/>
    </location>
</feature>
<dbReference type="InterPro" id="IPR041286">
    <property type="entry name" value="MBG_2"/>
</dbReference>
<organism evidence="10 11">
    <name type="scientific">Zongyangia hominis</name>
    <dbReference type="NCBI Taxonomy" id="2763677"/>
    <lineage>
        <taxon>Bacteria</taxon>
        <taxon>Bacillati</taxon>
        <taxon>Bacillota</taxon>
        <taxon>Clostridia</taxon>
        <taxon>Eubacteriales</taxon>
        <taxon>Oscillospiraceae</taxon>
        <taxon>Zongyangia</taxon>
    </lineage>
</organism>
<dbReference type="Pfam" id="PF00041">
    <property type="entry name" value="fn3"/>
    <property type="match status" value="1"/>
</dbReference>
<keyword evidence="1" id="KW-0134">Cell wall</keyword>
<evidence type="ECO:0000256" key="5">
    <source>
        <dbReference type="SAM" id="MobiDB-lite"/>
    </source>
</evidence>
<dbReference type="InterPro" id="IPR041248">
    <property type="entry name" value="YDG"/>
</dbReference>
<keyword evidence="6" id="KW-1133">Transmembrane helix</keyword>
<dbReference type="InterPro" id="IPR003961">
    <property type="entry name" value="FN3_dom"/>
</dbReference>
<evidence type="ECO:0000256" key="6">
    <source>
        <dbReference type="SAM" id="Phobius"/>
    </source>
</evidence>
<feature type="transmembrane region" description="Helical" evidence="6">
    <location>
        <begin position="1482"/>
        <end position="1501"/>
    </location>
</feature>
<evidence type="ECO:0000313" key="10">
    <source>
        <dbReference type="EMBL" id="MBC8569901.1"/>
    </source>
</evidence>
<dbReference type="PROSITE" id="PS50847">
    <property type="entry name" value="GRAM_POS_ANCHORING"/>
    <property type="match status" value="1"/>
</dbReference>
<evidence type="ECO:0000256" key="1">
    <source>
        <dbReference type="ARBA" id="ARBA00022512"/>
    </source>
</evidence>
<dbReference type="Pfam" id="PF18676">
    <property type="entry name" value="MBG_2"/>
    <property type="match status" value="1"/>
</dbReference>
<dbReference type="Gene3D" id="2.60.40.10">
    <property type="entry name" value="Immunoglobulins"/>
    <property type="match status" value="1"/>
</dbReference>
<reference evidence="10" key="1">
    <citation type="submission" date="2020-08" db="EMBL/GenBank/DDBJ databases">
        <title>Genome public.</title>
        <authorList>
            <person name="Liu C."/>
            <person name="Sun Q."/>
        </authorList>
    </citation>
    <scope>NUCLEOTIDE SEQUENCE</scope>
    <source>
        <strain evidence="10">NSJ-54</strain>
    </source>
</reference>
<evidence type="ECO:0000259" key="8">
    <source>
        <dbReference type="PROSITE" id="PS50847"/>
    </source>
</evidence>
<name>A0A926ED29_9FIRM</name>
<proteinExistence type="predicted"/>
<keyword evidence="2" id="KW-0964">Secreted</keyword>
<dbReference type="SMART" id="SM00060">
    <property type="entry name" value="FN3"/>
    <property type="match status" value="1"/>
</dbReference>
<dbReference type="CDD" id="cd00063">
    <property type="entry name" value="FN3"/>
    <property type="match status" value="1"/>
</dbReference>
<evidence type="ECO:0000259" key="9">
    <source>
        <dbReference type="PROSITE" id="PS50853"/>
    </source>
</evidence>
<evidence type="ECO:0000313" key="11">
    <source>
        <dbReference type="Proteomes" id="UP000660861"/>
    </source>
</evidence>
<feature type="domain" description="Gram-positive cocci surface proteins LPxTG" evidence="8">
    <location>
        <begin position="1474"/>
        <end position="1506"/>
    </location>
</feature>
<dbReference type="InterPro" id="IPR013783">
    <property type="entry name" value="Ig-like_fold"/>
</dbReference>
<feature type="compositionally biased region" description="Polar residues" evidence="5">
    <location>
        <begin position="1438"/>
        <end position="1447"/>
    </location>
</feature>
<keyword evidence="4" id="KW-0572">Peptidoglycan-anchor</keyword>
<feature type="domain" description="Fibronectin type-III" evidence="9">
    <location>
        <begin position="438"/>
        <end position="526"/>
    </location>
</feature>
<dbReference type="InterPro" id="IPR019931">
    <property type="entry name" value="LPXTG_anchor"/>
</dbReference>
<keyword evidence="6" id="KW-0812">Transmembrane</keyword>
<dbReference type="PROSITE" id="PS50853">
    <property type="entry name" value="FN3"/>
    <property type="match status" value="1"/>
</dbReference>
<gene>
    <name evidence="10" type="ORF">H8709_03555</name>
</gene>
<dbReference type="Gene3D" id="2.60.40.2700">
    <property type="match status" value="2"/>
</dbReference>
<feature type="signal peptide" evidence="7">
    <location>
        <begin position="1"/>
        <end position="28"/>
    </location>
</feature>